<organism evidence="1 2">
    <name type="scientific">Caenorhabditis japonica</name>
    <dbReference type="NCBI Taxonomy" id="281687"/>
    <lineage>
        <taxon>Eukaryota</taxon>
        <taxon>Metazoa</taxon>
        <taxon>Ecdysozoa</taxon>
        <taxon>Nematoda</taxon>
        <taxon>Chromadorea</taxon>
        <taxon>Rhabditida</taxon>
        <taxon>Rhabditina</taxon>
        <taxon>Rhabditomorpha</taxon>
        <taxon>Rhabditoidea</taxon>
        <taxon>Rhabditidae</taxon>
        <taxon>Peloderinae</taxon>
        <taxon>Caenorhabditis</taxon>
    </lineage>
</organism>
<keyword evidence="2" id="KW-1185">Reference proteome</keyword>
<dbReference type="AlphaFoldDB" id="A0A8R1IS34"/>
<proteinExistence type="predicted"/>
<sequence>MSNGCLKRYQSDDKYTEMELKILEQLESYPKHYKLYDATRRNNSISTLTALDKIVLYQFSIHSDNLVMPARDTLTAKNLRCLERALYADDVELLDVGAIKFAIGNMADQQHYSL</sequence>
<accession>A0A8R1IS34</accession>
<dbReference type="Proteomes" id="UP000005237">
    <property type="component" value="Unassembled WGS sequence"/>
</dbReference>
<name>A0A8R1IS34_CAEJA</name>
<evidence type="ECO:0000313" key="1">
    <source>
        <dbReference type="EnsemblMetazoa" id="CJA42101.1"/>
    </source>
</evidence>
<evidence type="ECO:0000313" key="2">
    <source>
        <dbReference type="Proteomes" id="UP000005237"/>
    </source>
</evidence>
<reference evidence="2" key="1">
    <citation type="submission" date="2010-08" db="EMBL/GenBank/DDBJ databases">
        <authorList>
            <consortium name="Caenorhabditis japonica Sequencing Consortium"/>
            <person name="Wilson R.K."/>
        </authorList>
    </citation>
    <scope>NUCLEOTIDE SEQUENCE [LARGE SCALE GENOMIC DNA]</scope>
    <source>
        <strain evidence="2">DF5081</strain>
    </source>
</reference>
<reference evidence="1" key="2">
    <citation type="submission" date="2022-06" db="UniProtKB">
        <authorList>
            <consortium name="EnsemblMetazoa"/>
        </authorList>
    </citation>
    <scope>IDENTIFICATION</scope>
    <source>
        <strain evidence="1">DF5081</strain>
    </source>
</reference>
<protein>
    <submittedName>
        <fullName evidence="1">Uncharacterized protein</fullName>
    </submittedName>
</protein>
<dbReference type="EnsemblMetazoa" id="CJA42101.1">
    <property type="protein sequence ID" value="CJA42101.1"/>
    <property type="gene ID" value="WBGene00217949"/>
</dbReference>